<evidence type="ECO:0000256" key="6">
    <source>
        <dbReference type="ARBA" id="ARBA00022989"/>
    </source>
</evidence>
<evidence type="ECO:0000313" key="15">
    <source>
        <dbReference type="Proteomes" id="UP000266340"/>
    </source>
</evidence>
<gene>
    <name evidence="14" type="ORF">D3H35_21515</name>
</gene>
<evidence type="ECO:0000256" key="8">
    <source>
        <dbReference type="PIRNR" id="PIRNR005091"/>
    </source>
</evidence>
<dbReference type="PIRSF" id="PIRSF005091">
    <property type="entry name" value="Mmb_sulf_HI1246"/>
    <property type="match status" value="1"/>
</dbReference>
<evidence type="ECO:0000313" key="14">
    <source>
        <dbReference type="EMBL" id="RIE01032.1"/>
    </source>
</evidence>
<dbReference type="InterPro" id="IPR017850">
    <property type="entry name" value="Alkaline_phosphatase_core_sf"/>
</dbReference>
<dbReference type="AlphaFoldDB" id="A0A398CGF4"/>
<keyword evidence="5 12" id="KW-0812">Transmembrane</keyword>
<feature type="binding site" evidence="10">
    <location>
        <position position="425"/>
    </location>
    <ligand>
        <name>substrate</name>
    </ligand>
</feature>
<dbReference type="CDD" id="cd16015">
    <property type="entry name" value="LTA_synthase"/>
    <property type="match status" value="1"/>
</dbReference>
<comment type="pathway">
    <text evidence="2">Cell wall biogenesis; lipoteichoic acid biosynthesis.</text>
</comment>
<proteinExistence type="inferred from homology"/>
<dbReference type="Gene3D" id="3.30.1120.170">
    <property type="match status" value="1"/>
</dbReference>
<dbReference type="InterPro" id="IPR012160">
    <property type="entry name" value="LtaS-like"/>
</dbReference>
<evidence type="ECO:0000256" key="1">
    <source>
        <dbReference type="ARBA" id="ARBA00004651"/>
    </source>
</evidence>
<feature type="binding site" evidence="11">
    <location>
        <position position="269"/>
    </location>
    <ligand>
        <name>Mn(2+)</name>
        <dbReference type="ChEBI" id="CHEBI:29035"/>
    </ligand>
</feature>
<dbReference type="RefSeq" id="WP_119151298.1">
    <property type="nucleotide sequence ID" value="NZ_JBHSOV010000008.1"/>
</dbReference>
<feature type="transmembrane region" description="Helical" evidence="12">
    <location>
        <begin position="162"/>
        <end position="180"/>
    </location>
</feature>
<dbReference type="Gene3D" id="3.40.720.10">
    <property type="entry name" value="Alkaline Phosphatase, subunit A"/>
    <property type="match status" value="1"/>
</dbReference>
<dbReference type="GO" id="GO:0005886">
    <property type="term" value="C:plasma membrane"/>
    <property type="evidence" value="ECO:0007669"/>
    <property type="project" value="UniProtKB-SubCell"/>
</dbReference>
<dbReference type="Pfam" id="PF00884">
    <property type="entry name" value="Sulfatase"/>
    <property type="match status" value="1"/>
</dbReference>
<evidence type="ECO:0000259" key="13">
    <source>
        <dbReference type="Pfam" id="PF00884"/>
    </source>
</evidence>
<reference evidence="14 15" key="1">
    <citation type="submission" date="2018-09" db="EMBL/GenBank/DDBJ databases">
        <title>Cohnella cavernae sp. nov., isolated from a karst cave.</title>
        <authorList>
            <person name="Zhu H."/>
        </authorList>
    </citation>
    <scope>NUCLEOTIDE SEQUENCE [LARGE SCALE GENOMIC DNA]</scope>
    <source>
        <strain evidence="14 15">K2E09-144</strain>
    </source>
</reference>
<dbReference type="InterPro" id="IPR000917">
    <property type="entry name" value="Sulfatase_N"/>
</dbReference>
<dbReference type="GO" id="GO:0046872">
    <property type="term" value="F:metal ion binding"/>
    <property type="evidence" value="ECO:0007669"/>
    <property type="project" value="UniProtKB-KW"/>
</dbReference>
<dbReference type="SUPFAM" id="SSF53649">
    <property type="entry name" value="Alkaline phosphatase-like"/>
    <property type="match status" value="1"/>
</dbReference>
<keyword evidence="10" id="KW-0479">Metal-binding</keyword>
<feature type="transmembrane region" description="Helical" evidence="12">
    <location>
        <begin position="21"/>
        <end position="40"/>
    </location>
</feature>
<dbReference type="InterPro" id="IPR050448">
    <property type="entry name" value="OpgB/LTA_synthase_biosynth"/>
</dbReference>
<feature type="transmembrane region" description="Helical" evidence="12">
    <location>
        <begin position="132"/>
        <end position="150"/>
    </location>
</feature>
<dbReference type="EMBL" id="QXJM01000040">
    <property type="protein sequence ID" value="RIE01032.1"/>
    <property type="molecule type" value="Genomic_DNA"/>
</dbReference>
<feature type="transmembrane region" description="Helical" evidence="12">
    <location>
        <begin position="78"/>
        <end position="100"/>
    </location>
</feature>
<name>A0A398CGF4_9BACL</name>
<evidence type="ECO:0000256" key="12">
    <source>
        <dbReference type="SAM" id="Phobius"/>
    </source>
</evidence>
<dbReference type="OrthoDB" id="5901192at2"/>
<accession>A0A398CGF4</accession>
<comment type="caution">
    <text evidence="14">The sequence shown here is derived from an EMBL/GenBank/DDBJ whole genome shotgun (WGS) entry which is preliminary data.</text>
</comment>
<comment type="similarity">
    <text evidence="3 8">Belongs to the LTA synthase family.</text>
</comment>
<evidence type="ECO:0000256" key="11">
    <source>
        <dbReference type="PIRSR" id="PIRSR005091-3"/>
    </source>
</evidence>
<protein>
    <submittedName>
        <fullName evidence="14">LTA synthase family protein</fullName>
    </submittedName>
</protein>
<sequence>MQLLDGSEWKKRILQIVRIPLDVVEYGCFLFFIMLKLYLFDKYLGLVFTSNRMIVITFGSIMVVSFWTLLLPRFSRWVALWILNLVLSAIIFSDLVYYRYFSDFITIPVLQQAGQVGALGGSIENLIAWKDIVFFLDILITIPLFFVRRWFRRWPVGMWKRIPLTVLAAAIAYGAVYYPITDYTSKNGKTLFLNNWWNMSIFNVTGLLGFHAYDIKRYMDENVFSSNKVTAEQEASIKAWFDDHQKKLAAGSPSTGAAKGKNVIVIQLESFQNFVIGKSVNGQEITPNLNKLREEMMYYSNFYTQVGQGRTSDAEFLTNNSLYPLPSGSVYVRYPQHKYDSLPRLLKEQGYASYAFHAFEKSFWNRQAMYSGNYGLDKFYGMEDLKPGEIVGWALGDKQFFDQGIDAMKAGKQPFYSFMVALSSHHPYTNIPAKYKTIDVTPYKGNILGDYLYAVHYVDYAVGELVSRLKQEGLWDDTILVMYGDHDNGIKPDEDIAKFIGETYDDLTLDQIKNEVPLFLHVPGVDAKGEMQQTAGMIDLEPTILNLLGIDTSGLYLMGNDMMTMQNHLVVFRYGSFTDGKVYFKASKDGDFNKGVCYDLGTRAPVDLEPCRAGAQEASKQLGNSDKLIYNDLIREFR</sequence>
<evidence type="ECO:0000256" key="2">
    <source>
        <dbReference type="ARBA" id="ARBA00004936"/>
    </source>
</evidence>
<feature type="binding site" evidence="11">
    <location>
        <position position="485"/>
    </location>
    <ligand>
        <name>Mn(2+)</name>
        <dbReference type="ChEBI" id="CHEBI:29035"/>
    </ligand>
</feature>
<evidence type="ECO:0000256" key="3">
    <source>
        <dbReference type="ARBA" id="ARBA00009983"/>
    </source>
</evidence>
<evidence type="ECO:0000256" key="4">
    <source>
        <dbReference type="ARBA" id="ARBA00022475"/>
    </source>
</evidence>
<feature type="binding site" evidence="11">
    <location>
        <position position="486"/>
    </location>
    <ligand>
        <name>Mn(2+)</name>
        <dbReference type="ChEBI" id="CHEBI:29035"/>
    </ligand>
</feature>
<evidence type="ECO:0000256" key="9">
    <source>
        <dbReference type="PIRSR" id="PIRSR005091-1"/>
    </source>
</evidence>
<keyword evidence="15" id="KW-1185">Reference proteome</keyword>
<evidence type="ECO:0000256" key="7">
    <source>
        <dbReference type="ARBA" id="ARBA00023136"/>
    </source>
</evidence>
<organism evidence="14 15">
    <name type="scientific">Cohnella faecalis</name>
    <dbReference type="NCBI Taxonomy" id="2315694"/>
    <lineage>
        <taxon>Bacteria</taxon>
        <taxon>Bacillati</taxon>
        <taxon>Bacillota</taxon>
        <taxon>Bacilli</taxon>
        <taxon>Bacillales</taxon>
        <taxon>Paenibacillaceae</taxon>
        <taxon>Cohnella</taxon>
    </lineage>
</organism>
<evidence type="ECO:0000256" key="5">
    <source>
        <dbReference type="ARBA" id="ARBA00022692"/>
    </source>
</evidence>
<feature type="domain" description="Sulfatase N-terminal" evidence="13">
    <location>
        <begin position="261"/>
        <end position="550"/>
    </location>
</feature>
<feature type="binding site" evidence="11">
    <location>
        <position position="311"/>
    </location>
    <ligand>
        <name>Mn(2+)</name>
        <dbReference type="ChEBI" id="CHEBI:29035"/>
    </ligand>
</feature>
<feature type="transmembrane region" description="Helical" evidence="12">
    <location>
        <begin position="196"/>
        <end position="213"/>
    </location>
</feature>
<dbReference type="Proteomes" id="UP000266340">
    <property type="component" value="Unassembled WGS sequence"/>
</dbReference>
<comment type="subcellular location">
    <subcellularLocation>
        <location evidence="1">Cell membrane</location>
        <topology evidence="1">Multi-pass membrane protein</topology>
    </subcellularLocation>
</comment>
<keyword evidence="7 8" id="KW-0472">Membrane</keyword>
<feature type="active site" evidence="9">
    <location>
        <position position="311"/>
    </location>
</feature>
<keyword evidence="4 8" id="KW-1003">Cell membrane</keyword>
<feature type="transmembrane region" description="Helical" evidence="12">
    <location>
        <begin position="52"/>
        <end position="71"/>
    </location>
</feature>
<keyword evidence="6 12" id="KW-1133">Transmembrane helix</keyword>
<keyword evidence="10" id="KW-0464">Manganese</keyword>
<dbReference type="PANTHER" id="PTHR47371:SF3">
    <property type="entry name" value="PHOSPHOGLYCEROL TRANSFERASE I"/>
    <property type="match status" value="1"/>
</dbReference>
<evidence type="ECO:0000256" key="10">
    <source>
        <dbReference type="PIRSR" id="PIRSR005091-2"/>
    </source>
</evidence>
<dbReference type="PANTHER" id="PTHR47371">
    <property type="entry name" value="LIPOTEICHOIC ACID SYNTHASE"/>
    <property type="match status" value="1"/>
</dbReference>